<comment type="caution">
    <text evidence="4">The sequence shown here is derived from an EMBL/GenBank/DDBJ whole genome shotgun (WGS) entry which is preliminary data.</text>
</comment>
<sequence length="826" mass="94441">MNNRNLNTLQGTFCLDINQDVKKLSRSKSANSPKYQRTKSDLMRRNSSSDSILGINSYFDREIPPPPPYDVHSNSTTITTTTTTTTVTTVTTTTISNSGDSTSKQQDMNSLSNNNNDIELPNITVVSYESSCDANNNITEKIPENSNSANLNVPGDDKKHHRRSGSAPSVPVISFKDQVENKYKSKIVPSAKSMVNLLDSGSDTVFLNKTYKETPQQYLGKLRNTLSKSELATLLTKSKDVFHETVLRTYMESFDFTKDPIDIALRKFLMDCHLPKETQQIDRVIESFSKRYHECNPDLFTSSDTSYILAFSMLMLHTDAFNKSVKRKMTKEEFVKNTRIDGVPSEILEILYDNITFMQFIYADDDTDVNGQTMLSSSPSSPHKHRHSVIFGLLDRSSCIKNDPYFVIKHKIQTEYTPSIEHLIPAENPFSYKGTLSEFDTIGIHRAFTTAHTIRITGVRTQRNSESFNQTSSSIHPLDDDEGTFLLKITKAGKLSRKVDLLEGKKAGVIRSWNHYGVILSGSQLMLFKDDDWFNSKISDLKDPLKSTSLSTLKPDVLLMTSESVALYDKSYTKYKYVFRLICPKGNQYLFKAEDEDEMNDWITKINYAATFKTVGLKMRHIRSSSLNHIKSLYDSVTNGIKTLKEKKQSYPQPYLNYQRSRKDDDHVNDTHSRAEVLKTKIEELDGKIATLRSQLDADIRFRNNLAIMIPYKATTKDKIIQVATELGKRFRQTSLELSRLSCYHEIIEKDLYSTVIGDNFYWQKRKSLNRNHSHNKHLSHIITSKKKQHHHEAHSKYYTSDGYKSDGEISIKYRPTTFAMFSSEL</sequence>
<accession>A0A397SIF7</accession>
<feature type="region of interest" description="Disordered" evidence="1">
    <location>
        <begin position="25"/>
        <end position="47"/>
    </location>
</feature>
<reference evidence="4 5" key="1">
    <citation type="submission" date="2018-06" db="EMBL/GenBank/DDBJ databases">
        <title>Comparative genomics reveals the genomic features of Rhizophagus irregularis, R. cerebriforme, R. diaphanum and Gigaspora rosea, and their symbiotic lifestyle signature.</title>
        <authorList>
            <person name="Morin E."/>
            <person name="San Clemente H."/>
            <person name="Chen E.C.H."/>
            <person name="De La Providencia I."/>
            <person name="Hainaut M."/>
            <person name="Kuo A."/>
            <person name="Kohler A."/>
            <person name="Murat C."/>
            <person name="Tang N."/>
            <person name="Roy S."/>
            <person name="Loubradou J."/>
            <person name="Henrissat B."/>
            <person name="Grigoriev I.V."/>
            <person name="Corradi N."/>
            <person name="Roux C."/>
            <person name="Martin F.M."/>
        </authorList>
    </citation>
    <scope>NUCLEOTIDE SEQUENCE [LARGE SCALE GENOMIC DNA]</scope>
    <source>
        <strain evidence="4 5">DAOM 227022</strain>
    </source>
</reference>
<dbReference type="SUPFAM" id="SSF50729">
    <property type="entry name" value="PH domain-like"/>
    <property type="match status" value="1"/>
</dbReference>
<evidence type="ECO:0000313" key="4">
    <source>
        <dbReference type="EMBL" id="RIA86010.1"/>
    </source>
</evidence>
<dbReference type="PROSITE" id="PS50003">
    <property type="entry name" value="PH_DOMAIN"/>
    <property type="match status" value="1"/>
</dbReference>
<evidence type="ECO:0000256" key="1">
    <source>
        <dbReference type="SAM" id="MobiDB-lite"/>
    </source>
</evidence>
<feature type="compositionally biased region" description="Polar residues" evidence="1">
    <location>
        <begin position="96"/>
        <end position="116"/>
    </location>
</feature>
<dbReference type="FunFam" id="1.10.1000.11:FF:000002">
    <property type="entry name" value="Cytohesin 1"/>
    <property type="match status" value="1"/>
</dbReference>
<dbReference type="STRING" id="658196.A0A397SIF7"/>
<evidence type="ECO:0000259" key="2">
    <source>
        <dbReference type="PROSITE" id="PS50003"/>
    </source>
</evidence>
<feature type="domain" description="SEC7" evidence="3">
    <location>
        <begin position="195"/>
        <end position="358"/>
    </location>
</feature>
<dbReference type="Proteomes" id="UP000265703">
    <property type="component" value="Unassembled WGS sequence"/>
</dbReference>
<dbReference type="InterPro" id="IPR000904">
    <property type="entry name" value="Sec7_dom"/>
</dbReference>
<dbReference type="CDD" id="cd00171">
    <property type="entry name" value="Sec7"/>
    <property type="match status" value="1"/>
</dbReference>
<dbReference type="GO" id="GO:0032012">
    <property type="term" value="P:regulation of ARF protein signal transduction"/>
    <property type="evidence" value="ECO:0007669"/>
    <property type="project" value="InterPro"/>
</dbReference>
<dbReference type="PANTHER" id="PTHR10663">
    <property type="entry name" value="GUANYL-NUCLEOTIDE EXCHANGE FACTOR"/>
    <property type="match status" value="1"/>
</dbReference>
<dbReference type="OrthoDB" id="430364at2759"/>
<name>A0A397SIF7_9GLOM</name>
<evidence type="ECO:0000259" key="3">
    <source>
        <dbReference type="PROSITE" id="PS50190"/>
    </source>
</evidence>
<organism evidence="4 5">
    <name type="scientific">Glomus cerebriforme</name>
    <dbReference type="NCBI Taxonomy" id="658196"/>
    <lineage>
        <taxon>Eukaryota</taxon>
        <taxon>Fungi</taxon>
        <taxon>Fungi incertae sedis</taxon>
        <taxon>Mucoromycota</taxon>
        <taxon>Glomeromycotina</taxon>
        <taxon>Glomeromycetes</taxon>
        <taxon>Glomerales</taxon>
        <taxon>Glomeraceae</taxon>
        <taxon>Glomus</taxon>
    </lineage>
</organism>
<gene>
    <name evidence="4" type="ORF">C1645_807983</name>
</gene>
<dbReference type="InterPro" id="IPR011993">
    <property type="entry name" value="PH-like_dom_sf"/>
</dbReference>
<protein>
    <recommendedName>
        <fullName evidence="6">Sec7 domain-containing protein</fullName>
    </recommendedName>
</protein>
<dbReference type="Gene3D" id="2.30.29.30">
    <property type="entry name" value="Pleckstrin-homology domain (PH domain)/Phosphotyrosine-binding domain (PTB)"/>
    <property type="match status" value="1"/>
</dbReference>
<dbReference type="PROSITE" id="PS50190">
    <property type="entry name" value="SEC7"/>
    <property type="match status" value="1"/>
</dbReference>
<dbReference type="InterPro" id="IPR023394">
    <property type="entry name" value="Sec7_C_sf"/>
</dbReference>
<evidence type="ECO:0000313" key="5">
    <source>
        <dbReference type="Proteomes" id="UP000265703"/>
    </source>
</evidence>
<proteinExistence type="predicted"/>
<dbReference type="SUPFAM" id="SSF48425">
    <property type="entry name" value="Sec7 domain"/>
    <property type="match status" value="1"/>
</dbReference>
<dbReference type="PANTHER" id="PTHR10663:SF405">
    <property type="entry name" value="ARF GUANINE NUCLEOTIDE EXCHANGE FACTOR SYT1"/>
    <property type="match status" value="1"/>
</dbReference>
<feature type="region of interest" description="Disordered" evidence="1">
    <location>
        <begin position="139"/>
        <end position="169"/>
    </location>
</feature>
<feature type="region of interest" description="Disordered" evidence="1">
    <location>
        <begin position="95"/>
        <end position="116"/>
    </location>
</feature>
<dbReference type="EMBL" id="QKYT01000390">
    <property type="protein sequence ID" value="RIA86010.1"/>
    <property type="molecule type" value="Genomic_DNA"/>
</dbReference>
<evidence type="ECO:0008006" key="6">
    <source>
        <dbReference type="Google" id="ProtNLM"/>
    </source>
</evidence>
<dbReference type="SMART" id="SM00233">
    <property type="entry name" value="PH"/>
    <property type="match status" value="1"/>
</dbReference>
<dbReference type="Pfam" id="PF00169">
    <property type="entry name" value="PH"/>
    <property type="match status" value="1"/>
</dbReference>
<feature type="domain" description="PH" evidence="2">
    <location>
        <begin position="488"/>
        <end position="611"/>
    </location>
</feature>
<dbReference type="SMART" id="SM00222">
    <property type="entry name" value="Sec7"/>
    <property type="match status" value="1"/>
</dbReference>
<dbReference type="Gene3D" id="1.10.1000.11">
    <property type="entry name" value="Arf Nucleotide-binding Site Opener,domain 2"/>
    <property type="match status" value="1"/>
</dbReference>
<dbReference type="GO" id="GO:0005085">
    <property type="term" value="F:guanyl-nucleotide exchange factor activity"/>
    <property type="evidence" value="ECO:0007669"/>
    <property type="project" value="InterPro"/>
</dbReference>
<dbReference type="Pfam" id="PF01369">
    <property type="entry name" value="Sec7"/>
    <property type="match status" value="1"/>
</dbReference>
<dbReference type="AlphaFoldDB" id="A0A397SIF7"/>
<dbReference type="InterPro" id="IPR001849">
    <property type="entry name" value="PH_domain"/>
</dbReference>
<keyword evidence="5" id="KW-1185">Reference proteome</keyword>
<feature type="compositionally biased region" description="Polar residues" evidence="1">
    <location>
        <begin position="139"/>
        <end position="151"/>
    </location>
</feature>
<dbReference type="InterPro" id="IPR035999">
    <property type="entry name" value="Sec7_dom_sf"/>
</dbReference>